<dbReference type="GO" id="GO:0016020">
    <property type="term" value="C:membrane"/>
    <property type="evidence" value="ECO:0007669"/>
    <property type="project" value="UniProtKB-SubCell"/>
</dbReference>
<dbReference type="EMBL" id="VORY01000005">
    <property type="protein sequence ID" value="TXD94263.1"/>
    <property type="molecule type" value="Genomic_DNA"/>
</dbReference>
<feature type="domain" description="Beta-lactamase-related" evidence="4">
    <location>
        <begin position="48"/>
        <end position="351"/>
    </location>
</feature>
<evidence type="ECO:0000313" key="5">
    <source>
        <dbReference type="EMBL" id="TXD94263.1"/>
    </source>
</evidence>
<dbReference type="OrthoDB" id="9793489at2"/>
<accession>A0A5C6ZTX1</accession>
<evidence type="ECO:0000256" key="1">
    <source>
        <dbReference type="ARBA" id="ARBA00004370"/>
    </source>
</evidence>
<dbReference type="SUPFAM" id="SSF56601">
    <property type="entry name" value="beta-lactamase/transpeptidase-like"/>
    <property type="match status" value="1"/>
</dbReference>
<dbReference type="AlphaFoldDB" id="A0A5C6ZTX1"/>
<dbReference type="PANTHER" id="PTHR46825:SF11">
    <property type="entry name" value="PENICILLIN-BINDING PROTEIN 4"/>
    <property type="match status" value="1"/>
</dbReference>
<keyword evidence="2" id="KW-0472">Membrane</keyword>
<dbReference type="RefSeq" id="WP_146931090.1">
    <property type="nucleotide sequence ID" value="NZ_CBCSHZ010000024.1"/>
</dbReference>
<dbReference type="PROSITE" id="PS50293">
    <property type="entry name" value="TPR_REGION"/>
    <property type="match status" value="1"/>
</dbReference>
<evidence type="ECO:0000259" key="4">
    <source>
        <dbReference type="Pfam" id="PF00144"/>
    </source>
</evidence>
<dbReference type="InterPro" id="IPR050491">
    <property type="entry name" value="AmpC-like"/>
</dbReference>
<dbReference type="SUPFAM" id="SSF48452">
    <property type="entry name" value="TPR-like"/>
    <property type="match status" value="1"/>
</dbReference>
<dbReference type="InterPro" id="IPR019734">
    <property type="entry name" value="TPR_rpt"/>
</dbReference>
<dbReference type="PANTHER" id="PTHR46825">
    <property type="entry name" value="D-ALANYL-D-ALANINE-CARBOXYPEPTIDASE/ENDOPEPTIDASE AMPH"/>
    <property type="match status" value="1"/>
</dbReference>
<dbReference type="Proteomes" id="UP000321367">
    <property type="component" value="Unassembled WGS sequence"/>
</dbReference>
<organism evidence="5 6">
    <name type="scientific">Gillisia hiemivivida</name>
    <dbReference type="NCBI Taxonomy" id="291190"/>
    <lineage>
        <taxon>Bacteria</taxon>
        <taxon>Pseudomonadati</taxon>
        <taxon>Bacteroidota</taxon>
        <taxon>Flavobacteriia</taxon>
        <taxon>Flavobacteriales</taxon>
        <taxon>Flavobacteriaceae</taxon>
        <taxon>Gillisia</taxon>
    </lineage>
</organism>
<feature type="repeat" description="TPR" evidence="3">
    <location>
        <begin position="442"/>
        <end position="475"/>
    </location>
</feature>
<proteinExistence type="predicted"/>
<dbReference type="SMART" id="SM00028">
    <property type="entry name" value="TPR"/>
    <property type="match status" value="2"/>
</dbReference>
<keyword evidence="6" id="KW-1185">Reference proteome</keyword>
<dbReference type="PROSITE" id="PS50005">
    <property type="entry name" value="TPR"/>
    <property type="match status" value="1"/>
</dbReference>
<keyword evidence="3" id="KW-0802">TPR repeat</keyword>
<evidence type="ECO:0000256" key="3">
    <source>
        <dbReference type="PROSITE-ProRule" id="PRU00339"/>
    </source>
</evidence>
<sequence>MFRKSSFLLRTLFVFYFIGLISSNQVNAQSKAAQIEDLMSLYTEYGQFNGSLLVAEDGEVIYKNGFGKANMEWDIPNTPTTKHRLGSITKQFTAMLILQLVEKGNLKLDVPITTYLPNYPKATGDKITLHHLLTHSSGIPNYTSFPKFFEETSRNPYTPNDFISLFKDMELEFVPGEKFAYSNSGYFLLGVIIEKVTGKSYEENLQEKIFQPLNMKDTGFDNHDVILKNRASGYEKRGNSYSNAPYLDMSIPYAAGSLYSTVEDLYLWDRALAENKLLSKENKDLLFAPHIKSGSGTYGYGWGTNKMANGSRDSLVVIGHGGGINGFNTLINRIPANQELVVLLNNTGRTNLGEMSRNIINILNDLPYDLPQKTLANFLMDEINKNGLENGLKSFEKQKGSKEYILRENDMNALGYQFLQAGQMNEAIAVFKLNVAEFPESSNVYDSLGEAYMETGNKELAILNYKKSIEMDPNNENGKDMLKKTQEN</sequence>
<name>A0A5C6ZTX1_9FLAO</name>
<dbReference type="Gene3D" id="1.25.40.10">
    <property type="entry name" value="Tetratricopeptide repeat domain"/>
    <property type="match status" value="1"/>
</dbReference>
<comment type="subcellular location">
    <subcellularLocation>
        <location evidence="1">Membrane</location>
    </subcellularLocation>
</comment>
<dbReference type="InterPro" id="IPR011990">
    <property type="entry name" value="TPR-like_helical_dom_sf"/>
</dbReference>
<comment type="caution">
    <text evidence="5">The sequence shown here is derived from an EMBL/GenBank/DDBJ whole genome shotgun (WGS) entry which is preliminary data.</text>
</comment>
<dbReference type="Gene3D" id="3.40.710.10">
    <property type="entry name" value="DD-peptidase/beta-lactamase superfamily"/>
    <property type="match status" value="1"/>
</dbReference>
<reference evidence="5 6" key="1">
    <citation type="submission" date="2019-08" db="EMBL/GenBank/DDBJ databases">
        <title>Genome sequence of Gillisia hiemivivida IC154 (type strain).</title>
        <authorList>
            <person name="Bowman J.P."/>
        </authorList>
    </citation>
    <scope>NUCLEOTIDE SEQUENCE [LARGE SCALE GENOMIC DNA]</scope>
    <source>
        <strain evidence="5 6">IC154</strain>
    </source>
</reference>
<keyword evidence="5" id="KW-0378">Hydrolase</keyword>
<evidence type="ECO:0000313" key="6">
    <source>
        <dbReference type="Proteomes" id="UP000321367"/>
    </source>
</evidence>
<dbReference type="GO" id="GO:0016787">
    <property type="term" value="F:hydrolase activity"/>
    <property type="evidence" value="ECO:0007669"/>
    <property type="project" value="UniProtKB-KW"/>
</dbReference>
<dbReference type="InterPro" id="IPR012338">
    <property type="entry name" value="Beta-lactam/transpept-like"/>
</dbReference>
<dbReference type="Pfam" id="PF00144">
    <property type="entry name" value="Beta-lactamase"/>
    <property type="match status" value="1"/>
</dbReference>
<protein>
    <submittedName>
        <fullName evidence="5">Serine hydrolase</fullName>
    </submittedName>
</protein>
<evidence type="ECO:0000256" key="2">
    <source>
        <dbReference type="ARBA" id="ARBA00023136"/>
    </source>
</evidence>
<dbReference type="InterPro" id="IPR001466">
    <property type="entry name" value="Beta-lactam-related"/>
</dbReference>
<gene>
    <name evidence="5" type="ORF">ES724_06330</name>
</gene>
<dbReference type="Pfam" id="PF13181">
    <property type="entry name" value="TPR_8"/>
    <property type="match status" value="1"/>
</dbReference>